<evidence type="ECO:0000313" key="1">
    <source>
        <dbReference type="EMBL" id="KZO94879.1"/>
    </source>
</evidence>
<protein>
    <recommendedName>
        <fullName evidence="3">Checkpoint protein</fullName>
    </recommendedName>
</protein>
<evidence type="ECO:0008006" key="3">
    <source>
        <dbReference type="Google" id="ProtNLM"/>
    </source>
</evidence>
<dbReference type="AlphaFoldDB" id="A0A167KQ53"/>
<keyword evidence="2" id="KW-1185">Reference proteome</keyword>
<name>A0A167KQ53_CALVF</name>
<organism evidence="1 2">
    <name type="scientific">Calocera viscosa (strain TUFC12733)</name>
    <dbReference type="NCBI Taxonomy" id="1330018"/>
    <lineage>
        <taxon>Eukaryota</taxon>
        <taxon>Fungi</taxon>
        <taxon>Dikarya</taxon>
        <taxon>Basidiomycota</taxon>
        <taxon>Agaricomycotina</taxon>
        <taxon>Dacrymycetes</taxon>
        <taxon>Dacrymycetales</taxon>
        <taxon>Dacrymycetaceae</taxon>
        <taxon>Calocera</taxon>
    </lineage>
</organism>
<dbReference type="Proteomes" id="UP000076738">
    <property type="component" value="Unassembled WGS sequence"/>
</dbReference>
<reference evidence="1 2" key="1">
    <citation type="journal article" date="2016" name="Mol. Biol. Evol.">
        <title>Comparative Genomics of Early-Diverging Mushroom-Forming Fungi Provides Insights into the Origins of Lignocellulose Decay Capabilities.</title>
        <authorList>
            <person name="Nagy L.G."/>
            <person name="Riley R."/>
            <person name="Tritt A."/>
            <person name="Adam C."/>
            <person name="Daum C."/>
            <person name="Floudas D."/>
            <person name="Sun H."/>
            <person name="Yadav J.S."/>
            <person name="Pangilinan J."/>
            <person name="Larsson K.H."/>
            <person name="Matsuura K."/>
            <person name="Barry K."/>
            <person name="Labutti K."/>
            <person name="Kuo R."/>
            <person name="Ohm R.A."/>
            <person name="Bhattacharya S.S."/>
            <person name="Shirouzu T."/>
            <person name="Yoshinaga Y."/>
            <person name="Martin F.M."/>
            <person name="Grigoriev I.V."/>
            <person name="Hibbett D.S."/>
        </authorList>
    </citation>
    <scope>NUCLEOTIDE SEQUENCE [LARGE SCALE GENOMIC DNA]</scope>
    <source>
        <strain evidence="1 2">TUFC12733</strain>
    </source>
</reference>
<proteinExistence type="predicted"/>
<sequence>MSLKCRIAREQVEVLVQILAASRAISAYVDVVVDMCGVKINACKTSPIVQYQAVLHGSFFDICSASGEDDLNDDRGDIFWEGSICIASLMEDLSHYLQWSIADGVLVVFDVVGGNTEAGTEGGRTDRRMQLTVFMEGLNSTKSIAYKVLEPRKAVKAAVDVSSYGRPVLIQLRDVQRIARILSDKEEDASGELSLQLRGDEFVLGMHHSQTKTRMDFRLPMERSTLPSYIDTRCNAQEFASCLLVAAALDRVVTLYLPCETELPVIIYLKAPLETADSYTIHYAVESYMEPLDERMERLCAKLMKPLVPPNARS</sequence>
<evidence type="ECO:0000313" key="2">
    <source>
        <dbReference type="Proteomes" id="UP000076738"/>
    </source>
</evidence>
<dbReference type="EMBL" id="KV417292">
    <property type="protein sequence ID" value="KZO94879.1"/>
    <property type="molecule type" value="Genomic_DNA"/>
</dbReference>
<accession>A0A167KQ53</accession>
<gene>
    <name evidence="1" type="ORF">CALVIDRAFT_565283</name>
</gene>